<evidence type="ECO:0000256" key="6">
    <source>
        <dbReference type="ARBA" id="ARBA00038861"/>
    </source>
</evidence>
<evidence type="ECO:0000313" key="14">
    <source>
        <dbReference type="EMBL" id="ANO51519.1"/>
    </source>
</evidence>
<evidence type="ECO:0000259" key="13">
    <source>
        <dbReference type="Pfam" id="PF01728"/>
    </source>
</evidence>
<evidence type="ECO:0000256" key="11">
    <source>
        <dbReference type="HAMAP-Rule" id="MF_01547"/>
    </source>
</evidence>
<feature type="binding site" evidence="11">
    <location>
        <position position="61"/>
    </location>
    <ligand>
        <name>S-adenosyl-L-methionine</name>
        <dbReference type="ChEBI" id="CHEBI:59789"/>
    </ligand>
</feature>
<evidence type="ECO:0000256" key="7">
    <source>
        <dbReference type="ARBA" id="ARBA00041129"/>
    </source>
</evidence>
<evidence type="ECO:0000256" key="12">
    <source>
        <dbReference type="PIRSR" id="PIRSR005461-1"/>
    </source>
</evidence>
<dbReference type="GO" id="GO:0005737">
    <property type="term" value="C:cytoplasm"/>
    <property type="evidence" value="ECO:0007669"/>
    <property type="project" value="UniProtKB-SubCell"/>
</dbReference>
<dbReference type="InterPro" id="IPR029063">
    <property type="entry name" value="SAM-dependent_MTases_sf"/>
</dbReference>
<comment type="subcellular location">
    <subcellularLocation>
        <location evidence="11">Cytoplasm</location>
    </subcellularLocation>
</comment>
<dbReference type="FunFam" id="3.40.50.150:FF:000005">
    <property type="entry name" value="Ribosomal RNA large subunit methyltransferase E"/>
    <property type="match status" value="1"/>
</dbReference>
<evidence type="ECO:0000256" key="9">
    <source>
        <dbReference type="ARBA" id="ARBA00042745"/>
    </source>
</evidence>
<evidence type="ECO:0000256" key="8">
    <source>
        <dbReference type="ARBA" id="ARBA00041995"/>
    </source>
</evidence>
<dbReference type="SUPFAM" id="SSF53335">
    <property type="entry name" value="S-adenosyl-L-methionine-dependent methyltransferases"/>
    <property type="match status" value="1"/>
</dbReference>
<dbReference type="InterPro" id="IPR002877">
    <property type="entry name" value="RNA_MeTrfase_FtsJ_dom"/>
</dbReference>
<comment type="catalytic activity">
    <reaction evidence="10 11">
        <text>uridine(2552) in 23S rRNA + S-adenosyl-L-methionine = 2'-O-methyluridine(2552) in 23S rRNA + S-adenosyl-L-homocysteine + H(+)</text>
        <dbReference type="Rhea" id="RHEA:42720"/>
        <dbReference type="Rhea" id="RHEA-COMP:10202"/>
        <dbReference type="Rhea" id="RHEA-COMP:10203"/>
        <dbReference type="ChEBI" id="CHEBI:15378"/>
        <dbReference type="ChEBI" id="CHEBI:57856"/>
        <dbReference type="ChEBI" id="CHEBI:59789"/>
        <dbReference type="ChEBI" id="CHEBI:65315"/>
        <dbReference type="ChEBI" id="CHEBI:74478"/>
        <dbReference type="EC" id="2.1.1.166"/>
    </reaction>
</comment>
<dbReference type="PIRSF" id="PIRSF005461">
    <property type="entry name" value="23S_rRNA_mtase"/>
    <property type="match status" value="1"/>
</dbReference>
<gene>
    <name evidence="11" type="primary">rlmE</name>
    <name evidence="11" type="synonym">ftsJ</name>
    <name evidence="11" type="synonym">rrmJ</name>
    <name evidence="14" type="ORF">BA177_10160</name>
</gene>
<comment type="function">
    <text evidence="5 11">Specifically methylates the uridine in position 2552 of 23S rRNA at the 2'-O position of the ribose in the fully assembled 50S ribosomal subunit.</text>
</comment>
<feature type="binding site" evidence="11">
    <location>
        <position position="63"/>
    </location>
    <ligand>
        <name>S-adenosyl-L-methionine</name>
        <dbReference type="ChEBI" id="CHEBI:59789"/>
    </ligand>
</feature>
<feature type="active site" description="Proton acceptor" evidence="11 12">
    <location>
        <position position="162"/>
    </location>
</feature>
<dbReference type="GO" id="GO:0008650">
    <property type="term" value="F:rRNA (uridine-2'-O-)-methyltransferase activity"/>
    <property type="evidence" value="ECO:0007669"/>
    <property type="project" value="UniProtKB-UniRule"/>
</dbReference>
<feature type="domain" description="Ribosomal RNA methyltransferase FtsJ" evidence="13">
    <location>
        <begin position="29"/>
        <end position="205"/>
    </location>
</feature>
<evidence type="ECO:0000313" key="15">
    <source>
        <dbReference type="Proteomes" id="UP000092695"/>
    </source>
</evidence>
<name>A0A193LGM8_9GAMM</name>
<dbReference type="PANTHER" id="PTHR10920:SF18">
    <property type="entry name" value="RRNA METHYLTRANSFERASE 2, MITOCHONDRIAL"/>
    <property type="match status" value="1"/>
</dbReference>
<dbReference type="AlphaFoldDB" id="A0A193LGM8"/>
<sequence>MSRPRGSSGSWRARQERDPYVQRARREGWRSRAVFKLEEILTKEKLLKPGMLCVDLGAAPGGWSQYVSARNTGKVRIVAVDLLPMDSLPDVEFVQGDFTEPDVLEQMLASLNGEKADLVMSDMAPNISGTKAVDQPRSMYLTELALDMARQVLRRGGSFVCKMFQGEGSDAFILDARRSFGRVKVMKPAASRASSSEVYLVARNYQL</sequence>
<keyword evidence="2 11" id="KW-0489">Methyltransferase</keyword>
<dbReference type="EMBL" id="CP016268">
    <property type="protein sequence ID" value="ANO51519.1"/>
    <property type="molecule type" value="Genomic_DNA"/>
</dbReference>
<evidence type="ECO:0000256" key="10">
    <source>
        <dbReference type="ARBA" id="ARBA00048970"/>
    </source>
</evidence>
<evidence type="ECO:0000256" key="5">
    <source>
        <dbReference type="ARBA" id="ARBA00037569"/>
    </source>
</evidence>
<dbReference type="STRING" id="1548547.BA177_10160"/>
<dbReference type="Proteomes" id="UP000092695">
    <property type="component" value="Chromosome"/>
</dbReference>
<dbReference type="OrthoDB" id="9790080at2"/>
<dbReference type="Pfam" id="PF01728">
    <property type="entry name" value="FtsJ"/>
    <property type="match status" value="1"/>
</dbReference>
<evidence type="ECO:0000256" key="2">
    <source>
        <dbReference type="ARBA" id="ARBA00022603"/>
    </source>
</evidence>
<evidence type="ECO:0000256" key="4">
    <source>
        <dbReference type="ARBA" id="ARBA00022691"/>
    </source>
</evidence>
<accession>A0A193LGM8</accession>
<dbReference type="Gene3D" id="3.40.50.150">
    <property type="entry name" value="Vaccinia Virus protein VP39"/>
    <property type="match status" value="1"/>
</dbReference>
<protein>
    <recommendedName>
        <fullName evidence="7 11">Ribosomal RNA large subunit methyltransferase E</fullName>
        <ecNumber evidence="6 11">2.1.1.166</ecNumber>
    </recommendedName>
    <alternativeName>
        <fullName evidence="9 11">23S rRNA Um2552 methyltransferase</fullName>
    </alternativeName>
    <alternativeName>
        <fullName evidence="8 11">rRNA (uridine-2'-O-)-methyltransferase</fullName>
    </alternativeName>
</protein>
<keyword evidence="3 11" id="KW-0808">Transferase</keyword>
<keyword evidence="15" id="KW-1185">Reference proteome</keyword>
<comment type="similarity">
    <text evidence="11">Belongs to the class I-like SAM-binding methyltransferase superfamily. RNA methyltransferase RlmE family.</text>
</comment>
<feature type="binding site" evidence="11">
    <location>
        <position position="81"/>
    </location>
    <ligand>
        <name>S-adenosyl-L-methionine</name>
        <dbReference type="ChEBI" id="CHEBI:59789"/>
    </ligand>
</feature>
<keyword evidence="11" id="KW-0963">Cytoplasm</keyword>
<dbReference type="HAMAP" id="MF_01547">
    <property type="entry name" value="RNA_methyltr_E"/>
    <property type="match status" value="1"/>
</dbReference>
<feature type="binding site" evidence="11">
    <location>
        <position position="122"/>
    </location>
    <ligand>
        <name>S-adenosyl-L-methionine</name>
        <dbReference type="ChEBI" id="CHEBI:59789"/>
    </ligand>
</feature>
<reference evidence="14 15" key="1">
    <citation type="submission" date="2016-06" db="EMBL/GenBank/DDBJ databases">
        <title>Complete genome sequence of a deep-branching marine Gamma Proteobacterium Woeseia oceani type strain XK5.</title>
        <authorList>
            <person name="Mu D."/>
            <person name="Du Z."/>
        </authorList>
    </citation>
    <scope>NUCLEOTIDE SEQUENCE [LARGE SCALE GENOMIC DNA]</scope>
    <source>
        <strain evidence="14 15">XK5</strain>
    </source>
</reference>
<keyword evidence="1 11" id="KW-0698">rRNA processing</keyword>
<feature type="binding site" evidence="11">
    <location>
        <position position="97"/>
    </location>
    <ligand>
        <name>S-adenosyl-L-methionine</name>
        <dbReference type="ChEBI" id="CHEBI:59789"/>
    </ligand>
</feature>
<dbReference type="KEGG" id="woc:BA177_10160"/>
<dbReference type="InterPro" id="IPR015507">
    <property type="entry name" value="rRNA-MeTfrase_E"/>
</dbReference>
<dbReference type="PANTHER" id="PTHR10920">
    <property type="entry name" value="RIBOSOMAL RNA METHYLTRANSFERASE"/>
    <property type="match status" value="1"/>
</dbReference>
<evidence type="ECO:0000256" key="3">
    <source>
        <dbReference type="ARBA" id="ARBA00022679"/>
    </source>
</evidence>
<evidence type="ECO:0000256" key="1">
    <source>
        <dbReference type="ARBA" id="ARBA00022552"/>
    </source>
</evidence>
<dbReference type="InterPro" id="IPR050082">
    <property type="entry name" value="RNA_methyltr_RlmE"/>
</dbReference>
<dbReference type="EC" id="2.1.1.166" evidence="6 11"/>
<proteinExistence type="inferred from homology"/>
<dbReference type="RefSeq" id="WP_068615935.1">
    <property type="nucleotide sequence ID" value="NZ_CP016268.1"/>
</dbReference>
<organism evidence="14 15">
    <name type="scientific">Woeseia oceani</name>
    <dbReference type="NCBI Taxonomy" id="1548547"/>
    <lineage>
        <taxon>Bacteria</taxon>
        <taxon>Pseudomonadati</taxon>
        <taxon>Pseudomonadota</taxon>
        <taxon>Gammaproteobacteria</taxon>
        <taxon>Woeseiales</taxon>
        <taxon>Woeseiaceae</taxon>
        <taxon>Woeseia</taxon>
    </lineage>
</organism>
<keyword evidence="4 11" id="KW-0949">S-adenosyl-L-methionine</keyword>